<accession>A0A6J5LGI7</accession>
<sequence>MSKTYSPEKMKELGEKALPKGQVLTPPQILNRAFKQEGMPVEQIQGYIMALGQAAKEQKIRLIQIGNTVFVVSGEGGEAKFVPFTVEPDMMPMRVAVLPQTLKQMKFNKMTTVAAGRKEAQLLDKSGLEFSKKEMTMEHEGKKGKVLHYELAI</sequence>
<proteinExistence type="predicted"/>
<reference evidence="1" key="1">
    <citation type="submission" date="2020-04" db="EMBL/GenBank/DDBJ databases">
        <authorList>
            <person name="Chiriac C."/>
            <person name="Salcher M."/>
            <person name="Ghai R."/>
            <person name="Kavagutti S V."/>
        </authorList>
    </citation>
    <scope>NUCLEOTIDE SEQUENCE</scope>
</reference>
<organism evidence="1">
    <name type="scientific">uncultured Caudovirales phage</name>
    <dbReference type="NCBI Taxonomy" id="2100421"/>
    <lineage>
        <taxon>Viruses</taxon>
        <taxon>Duplodnaviria</taxon>
        <taxon>Heunggongvirae</taxon>
        <taxon>Uroviricota</taxon>
        <taxon>Caudoviricetes</taxon>
        <taxon>Peduoviridae</taxon>
        <taxon>Maltschvirus</taxon>
        <taxon>Maltschvirus maltsch</taxon>
    </lineage>
</organism>
<name>A0A6J5LGI7_9CAUD</name>
<evidence type="ECO:0000313" key="1">
    <source>
        <dbReference type="EMBL" id="CAB4130779.1"/>
    </source>
</evidence>
<protein>
    <submittedName>
        <fullName evidence="1">Uncharacterized protein</fullName>
    </submittedName>
</protein>
<dbReference type="EMBL" id="LR796248">
    <property type="protein sequence ID" value="CAB4130779.1"/>
    <property type="molecule type" value="Genomic_DNA"/>
</dbReference>
<gene>
    <name evidence="1" type="ORF">UFOVP122_27</name>
</gene>